<dbReference type="GO" id="GO:0003677">
    <property type="term" value="F:DNA binding"/>
    <property type="evidence" value="ECO:0007669"/>
    <property type="project" value="InterPro"/>
</dbReference>
<organism evidence="1 2">
    <name type="scientific">Agathobacter ruminis</name>
    <dbReference type="NCBI Taxonomy" id="1712665"/>
    <lineage>
        <taxon>Bacteria</taxon>
        <taxon>Bacillati</taxon>
        <taxon>Bacillota</taxon>
        <taxon>Clostridia</taxon>
        <taxon>Lachnospirales</taxon>
        <taxon>Lachnospiraceae</taxon>
        <taxon>Agathobacter</taxon>
    </lineage>
</organism>
<dbReference type="AlphaFoldDB" id="A0A2G3E5Q3"/>
<dbReference type="InterPro" id="IPR016177">
    <property type="entry name" value="DNA-bd_dom_sf"/>
</dbReference>
<gene>
    <name evidence="1" type="ORF">CSX02_02125</name>
</gene>
<name>A0A2G3E5Q3_9FIRM</name>
<keyword evidence="2" id="KW-1185">Reference proteome</keyword>
<reference evidence="1 2" key="2">
    <citation type="submission" date="2017-10" db="EMBL/GenBank/DDBJ databases">
        <authorList>
            <person name="Banno H."/>
            <person name="Chua N.-H."/>
        </authorList>
    </citation>
    <scope>NUCLEOTIDE SEQUENCE [LARGE SCALE GENOMIC DNA]</scope>
    <source>
        <strain evidence="1 2">JK623</strain>
    </source>
</reference>
<comment type="caution">
    <text evidence="1">The sequence shown here is derived from an EMBL/GenBank/DDBJ whole genome shotgun (WGS) entry which is preliminary data.</text>
</comment>
<protein>
    <recommendedName>
        <fullName evidence="3">AP2/ERF domain-containing protein</fullName>
    </recommendedName>
</protein>
<accession>A0A2G3E5Q3</accession>
<evidence type="ECO:0000313" key="2">
    <source>
        <dbReference type="Proteomes" id="UP000224563"/>
    </source>
</evidence>
<sequence length="266" mass="30941">MLPGVYKAYRKDGTLYYRASITYQNKHISLGSYETEAEASHAYHHADQLLKSDLSIENAFFMTRYLPFEKIVSLCNFRDNHMYVATPVYLRRNYFSYYLSIQKELKFDIDDLFYYSNKTIMQRKGHLFVNDYGMQITILSRYGIKPHAVLGRDYDFANGDDTDLRYSNVIVINPYFGVTRQGEGPNYKYKTVLHIKGNHVVGIYSSQEKAAIAYNKAIDLAKDAGITKDYPKNYIESYSGEAYQKVYDSIKLRPKFLSYLQSIISD</sequence>
<evidence type="ECO:0008006" key="3">
    <source>
        <dbReference type="Google" id="ProtNLM"/>
    </source>
</evidence>
<dbReference type="EMBL" id="PDYG01000006">
    <property type="protein sequence ID" value="PHU38541.1"/>
    <property type="molecule type" value="Genomic_DNA"/>
</dbReference>
<dbReference type="RefSeq" id="WP_099385456.1">
    <property type="nucleotide sequence ID" value="NZ_JANSWH010000099.1"/>
</dbReference>
<proteinExistence type="predicted"/>
<reference evidence="1 2" key="1">
    <citation type="submission" date="2017-10" db="EMBL/GenBank/DDBJ databases">
        <title>Resolving the taxonomy of Roseburia spp., Eubacterium rectale and Agathobacter spp. through phylogenomic analysis.</title>
        <authorList>
            <person name="Sheridan P.O."/>
            <person name="Walker A.W."/>
            <person name="Duncan S.H."/>
            <person name="Scott K.P."/>
            <person name="Toole P.W.O."/>
            <person name="Luis P."/>
            <person name="Flint H.J."/>
        </authorList>
    </citation>
    <scope>NUCLEOTIDE SEQUENCE [LARGE SCALE GENOMIC DNA]</scope>
    <source>
        <strain evidence="1 2">JK623</strain>
    </source>
</reference>
<evidence type="ECO:0000313" key="1">
    <source>
        <dbReference type="EMBL" id="PHU38541.1"/>
    </source>
</evidence>
<dbReference type="Proteomes" id="UP000224563">
    <property type="component" value="Unassembled WGS sequence"/>
</dbReference>
<dbReference type="SUPFAM" id="SSF54171">
    <property type="entry name" value="DNA-binding domain"/>
    <property type="match status" value="1"/>
</dbReference>